<keyword evidence="4" id="KW-0249">Electron transport</keyword>
<dbReference type="AlphaFoldDB" id="A0A4R2KJR3"/>
<dbReference type="GO" id="GO:0020037">
    <property type="term" value="F:heme binding"/>
    <property type="evidence" value="ECO:0007669"/>
    <property type="project" value="InterPro"/>
</dbReference>
<evidence type="ECO:0000256" key="2">
    <source>
        <dbReference type="ARBA" id="ARBA00022617"/>
    </source>
</evidence>
<feature type="binding site" description="covalent" evidence="7">
    <location>
        <position position="137"/>
    </location>
    <ligand>
        <name>heme c</name>
        <dbReference type="ChEBI" id="CHEBI:61717"/>
    </ligand>
</feature>
<dbReference type="Gene3D" id="1.20.120.10">
    <property type="entry name" value="Cytochrome c/b562"/>
    <property type="match status" value="1"/>
</dbReference>
<dbReference type="SUPFAM" id="SSF47175">
    <property type="entry name" value="Cytochromes"/>
    <property type="match status" value="1"/>
</dbReference>
<keyword evidence="8" id="KW-0732">Signal</keyword>
<dbReference type="PIRSF" id="PIRSF000027">
    <property type="entry name" value="Cytc_c_prime"/>
    <property type="match status" value="1"/>
</dbReference>
<evidence type="ECO:0000256" key="8">
    <source>
        <dbReference type="SAM" id="SignalP"/>
    </source>
</evidence>
<organism evidence="9 10">
    <name type="scientific">Rhodovulum euryhalinum</name>
    <dbReference type="NCBI Taxonomy" id="35805"/>
    <lineage>
        <taxon>Bacteria</taxon>
        <taxon>Pseudomonadati</taxon>
        <taxon>Pseudomonadota</taxon>
        <taxon>Alphaproteobacteria</taxon>
        <taxon>Rhodobacterales</taxon>
        <taxon>Paracoccaceae</taxon>
        <taxon>Rhodovulum</taxon>
    </lineage>
</organism>
<keyword evidence="1" id="KW-0813">Transport</keyword>
<reference evidence="9 10" key="1">
    <citation type="submission" date="2019-03" db="EMBL/GenBank/DDBJ databases">
        <title>Genomic Encyclopedia of Type Strains, Phase IV (KMG-IV): sequencing the most valuable type-strain genomes for metagenomic binning, comparative biology and taxonomic classification.</title>
        <authorList>
            <person name="Goeker M."/>
        </authorList>
    </citation>
    <scope>NUCLEOTIDE SEQUENCE [LARGE SCALE GENOMIC DNA]</scope>
    <source>
        <strain evidence="9 10">DSM 4868</strain>
    </source>
</reference>
<dbReference type="Proteomes" id="UP000295142">
    <property type="component" value="Unassembled WGS sequence"/>
</dbReference>
<dbReference type="Pfam" id="PF01322">
    <property type="entry name" value="Cytochrom_C_2"/>
    <property type="match status" value="1"/>
</dbReference>
<comment type="PTM">
    <text evidence="7">Binds 1 heme group per subunit.</text>
</comment>
<evidence type="ECO:0000256" key="3">
    <source>
        <dbReference type="ARBA" id="ARBA00022723"/>
    </source>
</evidence>
<evidence type="ECO:0000256" key="1">
    <source>
        <dbReference type="ARBA" id="ARBA00022448"/>
    </source>
</evidence>
<dbReference type="GO" id="GO:0009055">
    <property type="term" value="F:electron transfer activity"/>
    <property type="evidence" value="ECO:0007669"/>
    <property type="project" value="InterPro"/>
</dbReference>
<dbReference type="InterPro" id="IPR010980">
    <property type="entry name" value="Cyt_c/b562"/>
</dbReference>
<evidence type="ECO:0000256" key="7">
    <source>
        <dbReference type="PIRSR" id="PIRSR000027-2"/>
    </source>
</evidence>
<keyword evidence="10" id="KW-1185">Reference proteome</keyword>
<feature type="signal peptide" evidence="8">
    <location>
        <begin position="1"/>
        <end position="24"/>
    </location>
</feature>
<evidence type="ECO:0000256" key="6">
    <source>
        <dbReference type="PIRSR" id="PIRSR000027-1"/>
    </source>
</evidence>
<dbReference type="GO" id="GO:0042597">
    <property type="term" value="C:periplasmic space"/>
    <property type="evidence" value="ECO:0007669"/>
    <property type="project" value="InterPro"/>
</dbReference>
<dbReference type="PRINTS" id="PR00608">
    <property type="entry name" value="CYTCHROMECII"/>
</dbReference>
<evidence type="ECO:0000256" key="5">
    <source>
        <dbReference type="ARBA" id="ARBA00023004"/>
    </source>
</evidence>
<dbReference type="EMBL" id="SLWW01000002">
    <property type="protein sequence ID" value="TCO73534.1"/>
    <property type="molecule type" value="Genomic_DNA"/>
</dbReference>
<evidence type="ECO:0000313" key="9">
    <source>
        <dbReference type="EMBL" id="TCO73534.1"/>
    </source>
</evidence>
<feature type="chain" id="PRO_5020271813" evidence="8">
    <location>
        <begin position="25"/>
        <end position="148"/>
    </location>
</feature>
<proteinExistence type="predicted"/>
<keyword evidence="3 6" id="KW-0479">Metal-binding</keyword>
<dbReference type="GO" id="GO:0005506">
    <property type="term" value="F:iron ion binding"/>
    <property type="evidence" value="ECO:0007669"/>
    <property type="project" value="InterPro"/>
</dbReference>
<dbReference type="InterPro" id="IPR012127">
    <property type="entry name" value="Cyt_c_prime"/>
</dbReference>
<dbReference type="PROSITE" id="PS51009">
    <property type="entry name" value="CYTCII"/>
    <property type="match status" value="1"/>
</dbReference>
<evidence type="ECO:0000256" key="4">
    <source>
        <dbReference type="ARBA" id="ARBA00022982"/>
    </source>
</evidence>
<dbReference type="InterPro" id="IPR002321">
    <property type="entry name" value="Cyt_c_II"/>
</dbReference>
<accession>A0A4R2KJR3</accession>
<gene>
    <name evidence="9" type="ORF">EV655_102299</name>
</gene>
<evidence type="ECO:0000313" key="10">
    <source>
        <dbReference type="Proteomes" id="UP000295142"/>
    </source>
</evidence>
<comment type="caution">
    <text evidence="9">The sequence shown here is derived from an EMBL/GenBank/DDBJ whole genome shotgun (WGS) entry which is preliminary data.</text>
</comment>
<name>A0A4R2KJR3_9RHOB</name>
<feature type="binding site" description="covalent" evidence="7">
    <location>
        <position position="140"/>
    </location>
    <ligand>
        <name>heme c</name>
        <dbReference type="ChEBI" id="CHEBI:61717"/>
    </ligand>
</feature>
<feature type="binding site" description="axial binding residue" evidence="6">
    <location>
        <position position="141"/>
    </location>
    <ligand>
        <name>heme c</name>
        <dbReference type="ChEBI" id="CHEBI:61717"/>
    </ligand>
    <ligandPart>
        <name>Fe</name>
        <dbReference type="ChEBI" id="CHEBI:18248"/>
    </ligandPart>
</feature>
<sequence>MTPSHMTRVTCAALVAATATLAYAADATNPPVKARQEAMEKIGENMKTISDMAKGDRAFDAAAASAAAAAIAETAGTAPALFETQADDPESTAKPAIWQDFGSFTEKAGALKAAAAAADMGSLDALKASMMEIGKTCKSCHDDFREKT</sequence>
<keyword evidence="2 7" id="KW-0349">Heme</keyword>
<keyword evidence="5 6" id="KW-0408">Iron</keyword>
<dbReference type="InterPro" id="IPR015984">
    <property type="entry name" value="Cyt_c_prime_subgr"/>
</dbReference>
<dbReference type="GO" id="GO:0022900">
    <property type="term" value="P:electron transport chain"/>
    <property type="evidence" value="ECO:0007669"/>
    <property type="project" value="InterPro"/>
</dbReference>
<protein>
    <submittedName>
        <fullName evidence="9">Cytochrome c556</fullName>
    </submittedName>
</protein>
<dbReference type="RefSeq" id="WP_132541963.1">
    <property type="nucleotide sequence ID" value="NZ_SLWW01000002.1"/>
</dbReference>